<comment type="caution">
    <text evidence="3">The sequence shown here is derived from an EMBL/GenBank/DDBJ whole genome shotgun (WGS) entry which is preliminary data.</text>
</comment>
<organism evidence="3 4">
    <name type="scientific">Ostreobium quekettii</name>
    <dbReference type="NCBI Taxonomy" id="121088"/>
    <lineage>
        <taxon>Eukaryota</taxon>
        <taxon>Viridiplantae</taxon>
        <taxon>Chlorophyta</taxon>
        <taxon>core chlorophytes</taxon>
        <taxon>Ulvophyceae</taxon>
        <taxon>TCBD clade</taxon>
        <taxon>Bryopsidales</taxon>
        <taxon>Ostreobineae</taxon>
        <taxon>Ostreobiaceae</taxon>
        <taxon>Ostreobium</taxon>
    </lineage>
</organism>
<keyword evidence="1" id="KW-0863">Zinc-finger</keyword>
<accession>A0A8S1JEX3</accession>
<proteinExistence type="predicted"/>
<dbReference type="SUPFAM" id="SSF57850">
    <property type="entry name" value="RING/U-box"/>
    <property type="match status" value="1"/>
</dbReference>
<dbReference type="GO" id="GO:0008270">
    <property type="term" value="F:zinc ion binding"/>
    <property type="evidence" value="ECO:0007669"/>
    <property type="project" value="UniProtKB-KW"/>
</dbReference>
<reference evidence="3" key="1">
    <citation type="submission" date="2020-12" db="EMBL/GenBank/DDBJ databases">
        <authorList>
            <person name="Iha C."/>
        </authorList>
    </citation>
    <scope>NUCLEOTIDE SEQUENCE</scope>
</reference>
<evidence type="ECO:0000259" key="2">
    <source>
        <dbReference type="PROSITE" id="PS50089"/>
    </source>
</evidence>
<name>A0A8S1JEX3_9CHLO</name>
<keyword evidence="1" id="KW-0479">Metal-binding</keyword>
<dbReference type="Proteomes" id="UP000708148">
    <property type="component" value="Unassembled WGS sequence"/>
</dbReference>
<gene>
    <name evidence="3" type="ORF">OSTQU699_LOCUS9906</name>
</gene>
<dbReference type="PANTHER" id="PTHR21540:SF0">
    <property type="entry name" value="PHD FAMILY PROTEIN"/>
    <property type="match status" value="1"/>
</dbReference>
<evidence type="ECO:0000256" key="1">
    <source>
        <dbReference type="PROSITE-ProRule" id="PRU00175"/>
    </source>
</evidence>
<keyword evidence="4" id="KW-1185">Reference proteome</keyword>
<dbReference type="GO" id="GO:0061630">
    <property type="term" value="F:ubiquitin protein ligase activity"/>
    <property type="evidence" value="ECO:0007669"/>
    <property type="project" value="InterPro"/>
</dbReference>
<dbReference type="OrthoDB" id="2122982at2759"/>
<dbReference type="InterPro" id="IPR001841">
    <property type="entry name" value="Znf_RING"/>
</dbReference>
<dbReference type="CDD" id="cd16494">
    <property type="entry name" value="RING-CH-C4HC3_ZSWM2"/>
    <property type="match status" value="1"/>
</dbReference>
<evidence type="ECO:0000313" key="4">
    <source>
        <dbReference type="Proteomes" id="UP000708148"/>
    </source>
</evidence>
<evidence type="ECO:0000313" key="3">
    <source>
        <dbReference type="EMBL" id="CAD7704551.1"/>
    </source>
</evidence>
<dbReference type="EMBL" id="CAJHUC010002925">
    <property type="protein sequence ID" value="CAD7704551.1"/>
    <property type="molecule type" value="Genomic_DNA"/>
</dbReference>
<sequence>MIRVLKMDSKNPLIWQKALLSKEVDLILSNQQENCGEAVMASGRVLGAYKKIASQEEQLEEEEGDPNRKPVEGDCPVCYEELKEGGEALVWCNTCGNNIHKVCFTKWSRTQLQNCGSVTCVYCRSPWEDGSNPGKIEGVKDNDGYVNLRDVSQHHNSNNTSLDALYGDTSMWVEASMGLISRRNAARLFHAARGEF</sequence>
<dbReference type="InterPro" id="IPR039903">
    <property type="entry name" value="Zswim2"/>
</dbReference>
<dbReference type="Gene3D" id="3.30.40.10">
    <property type="entry name" value="Zinc/RING finger domain, C3HC4 (zinc finger)"/>
    <property type="match status" value="1"/>
</dbReference>
<protein>
    <recommendedName>
        <fullName evidence="2">RING-type domain-containing protein</fullName>
    </recommendedName>
</protein>
<dbReference type="AlphaFoldDB" id="A0A8S1JEX3"/>
<keyword evidence="1" id="KW-0862">Zinc</keyword>
<feature type="domain" description="RING-type" evidence="2">
    <location>
        <begin position="75"/>
        <end position="124"/>
    </location>
</feature>
<dbReference type="InterPro" id="IPR013083">
    <property type="entry name" value="Znf_RING/FYVE/PHD"/>
</dbReference>
<dbReference type="PANTHER" id="PTHR21540">
    <property type="entry name" value="RING FINGER AND SWIM DOMAIN-CONTAINING PROTEIN 2"/>
    <property type="match status" value="1"/>
</dbReference>
<dbReference type="PROSITE" id="PS50089">
    <property type="entry name" value="ZF_RING_2"/>
    <property type="match status" value="1"/>
</dbReference>